<evidence type="ECO:0000256" key="2">
    <source>
        <dbReference type="ARBA" id="ARBA00022771"/>
    </source>
</evidence>
<keyword evidence="1" id="KW-0479">Metal-binding</keyword>
<dbReference type="InterPro" id="IPR013087">
    <property type="entry name" value="Znf_C2H2_type"/>
</dbReference>
<dbReference type="PANTHER" id="PTHR23041:SF78">
    <property type="entry name" value="E3 UBIQUITIN-PROTEIN LIGASE RNF4"/>
    <property type="match status" value="1"/>
</dbReference>
<dbReference type="PROSITE" id="PS00028">
    <property type="entry name" value="ZINC_FINGER_C2H2_1"/>
    <property type="match status" value="1"/>
</dbReference>
<comment type="caution">
    <text evidence="7">The sequence shown here is derived from an EMBL/GenBank/DDBJ whole genome shotgun (WGS) entry which is preliminary data.</text>
</comment>
<dbReference type="Gene3D" id="3.30.160.60">
    <property type="entry name" value="Classic Zinc Finger"/>
    <property type="match status" value="1"/>
</dbReference>
<name>A0AAD7KAH4_9AGAR</name>
<evidence type="ECO:0000256" key="1">
    <source>
        <dbReference type="ARBA" id="ARBA00022723"/>
    </source>
</evidence>
<sequence>MSFNTDECYCAPCDLYFSSLAQRTEHIQASPAHPECDYCKRRFLNKNILRNHFVYSRHHHYCASCEIEFRTPAGLRYHIEHAPVHCDDSDSEEENEEPEKHRSIPAHEWEEEMGQLKYPDEPVPCSDDDDDDDSWEAFDDYDYESAEELKDPRAEDSEDDTDSDEDADDEGDDVVSQFACPTCDKRPQSVCCAPCGHIFCSPCIVNALKHTSACPICAEPAVVEHLRKIFLA</sequence>
<feature type="compositionally biased region" description="Acidic residues" evidence="5">
    <location>
        <begin position="156"/>
        <end position="173"/>
    </location>
</feature>
<evidence type="ECO:0000259" key="6">
    <source>
        <dbReference type="PROSITE" id="PS50089"/>
    </source>
</evidence>
<dbReference type="PROSITE" id="PS00518">
    <property type="entry name" value="ZF_RING_1"/>
    <property type="match status" value="1"/>
</dbReference>
<feature type="region of interest" description="Disordered" evidence="5">
    <location>
        <begin position="86"/>
        <end position="110"/>
    </location>
</feature>
<dbReference type="SUPFAM" id="SSF57850">
    <property type="entry name" value="RING/U-box"/>
    <property type="match status" value="1"/>
</dbReference>
<evidence type="ECO:0000256" key="4">
    <source>
        <dbReference type="PROSITE-ProRule" id="PRU00175"/>
    </source>
</evidence>
<dbReference type="PANTHER" id="PTHR23041">
    <property type="entry name" value="RING FINGER DOMAIN-CONTAINING"/>
    <property type="match status" value="1"/>
</dbReference>
<accession>A0AAD7KAH4</accession>
<feature type="region of interest" description="Disordered" evidence="5">
    <location>
        <begin position="145"/>
        <end position="173"/>
    </location>
</feature>
<dbReference type="EMBL" id="JARJLG010000005">
    <property type="protein sequence ID" value="KAJ7780598.1"/>
    <property type="molecule type" value="Genomic_DNA"/>
</dbReference>
<evidence type="ECO:0000256" key="5">
    <source>
        <dbReference type="SAM" id="MobiDB-lite"/>
    </source>
</evidence>
<feature type="compositionally biased region" description="Basic and acidic residues" evidence="5">
    <location>
        <begin position="98"/>
        <end position="108"/>
    </location>
</feature>
<dbReference type="SMART" id="SM00355">
    <property type="entry name" value="ZnF_C2H2"/>
    <property type="match status" value="3"/>
</dbReference>
<gene>
    <name evidence="7" type="ORF">DFH07DRAFT_792853</name>
</gene>
<dbReference type="InterPro" id="IPR001841">
    <property type="entry name" value="Znf_RING"/>
</dbReference>
<proteinExistence type="predicted"/>
<feature type="domain" description="RING-type" evidence="6">
    <location>
        <begin position="180"/>
        <end position="217"/>
    </location>
</feature>
<dbReference type="Gene3D" id="3.30.40.10">
    <property type="entry name" value="Zinc/RING finger domain, C3HC4 (zinc finger)"/>
    <property type="match status" value="1"/>
</dbReference>
<dbReference type="GO" id="GO:0008270">
    <property type="term" value="F:zinc ion binding"/>
    <property type="evidence" value="ECO:0007669"/>
    <property type="project" value="UniProtKB-KW"/>
</dbReference>
<dbReference type="SMART" id="SM00184">
    <property type="entry name" value="RING"/>
    <property type="match status" value="1"/>
</dbReference>
<protein>
    <submittedName>
        <fullName evidence="7">Zinc-finger-containing protein</fullName>
    </submittedName>
</protein>
<keyword evidence="2 4" id="KW-0863">Zinc-finger</keyword>
<organism evidence="7 8">
    <name type="scientific">Mycena maculata</name>
    <dbReference type="NCBI Taxonomy" id="230809"/>
    <lineage>
        <taxon>Eukaryota</taxon>
        <taxon>Fungi</taxon>
        <taxon>Dikarya</taxon>
        <taxon>Basidiomycota</taxon>
        <taxon>Agaricomycotina</taxon>
        <taxon>Agaricomycetes</taxon>
        <taxon>Agaricomycetidae</taxon>
        <taxon>Agaricales</taxon>
        <taxon>Marasmiineae</taxon>
        <taxon>Mycenaceae</taxon>
        <taxon>Mycena</taxon>
    </lineage>
</organism>
<dbReference type="InterPro" id="IPR017907">
    <property type="entry name" value="Znf_RING_CS"/>
</dbReference>
<keyword evidence="3" id="KW-0862">Zinc</keyword>
<dbReference type="AlphaFoldDB" id="A0AAD7KAH4"/>
<reference evidence="7" key="1">
    <citation type="submission" date="2023-03" db="EMBL/GenBank/DDBJ databases">
        <title>Massive genome expansion in bonnet fungi (Mycena s.s.) driven by repeated elements and novel gene families across ecological guilds.</title>
        <authorList>
            <consortium name="Lawrence Berkeley National Laboratory"/>
            <person name="Harder C.B."/>
            <person name="Miyauchi S."/>
            <person name="Viragh M."/>
            <person name="Kuo A."/>
            <person name="Thoen E."/>
            <person name="Andreopoulos B."/>
            <person name="Lu D."/>
            <person name="Skrede I."/>
            <person name="Drula E."/>
            <person name="Henrissat B."/>
            <person name="Morin E."/>
            <person name="Kohler A."/>
            <person name="Barry K."/>
            <person name="LaButti K."/>
            <person name="Morin E."/>
            <person name="Salamov A."/>
            <person name="Lipzen A."/>
            <person name="Mereny Z."/>
            <person name="Hegedus B."/>
            <person name="Baldrian P."/>
            <person name="Stursova M."/>
            <person name="Weitz H."/>
            <person name="Taylor A."/>
            <person name="Grigoriev I.V."/>
            <person name="Nagy L.G."/>
            <person name="Martin F."/>
            <person name="Kauserud H."/>
        </authorList>
    </citation>
    <scope>NUCLEOTIDE SEQUENCE</scope>
    <source>
        <strain evidence="7">CBHHK188m</strain>
    </source>
</reference>
<dbReference type="Proteomes" id="UP001215280">
    <property type="component" value="Unassembled WGS sequence"/>
</dbReference>
<dbReference type="InterPro" id="IPR047134">
    <property type="entry name" value="RNF4"/>
</dbReference>
<dbReference type="PROSITE" id="PS50089">
    <property type="entry name" value="ZF_RING_2"/>
    <property type="match status" value="1"/>
</dbReference>
<evidence type="ECO:0000313" key="8">
    <source>
        <dbReference type="Proteomes" id="UP001215280"/>
    </source>
</evidence>
<keyword evidence="8" id="KW-1185">Reference proteome</keyword>
<evidence type="ECO:0000256" key="3">
    <source>
        <dbReference type="ARBA" id="ARBA00022833"/>
    </source>
</evidence>
<evidence type="ECO:0000313" key="7">
    <source>
        <dbReference type="EMBL" id="KAJ7780598.1"/>
    </source>
</evidence>
<dbReference type="InterPro" id="IPR013083">
    <property type="entry name" value="Znf_RING/FYVE/PHD"/>
</dbReference>